<sequence>MEIRCPECAYSREVDEASLRPSLTMATCPQCGTRFRFREPDKADFLLEPESDRPRGDDADALPTQWEADQISDQISGQISDQISGQNSDPLSDPMSGQASEPLADKEMPKSSGRQPDVSARRPPDEEEARSRNADQAERTPQDFHRRQDGTGEAEERTAPGQGTRMEPWAYVREAGFIPAFVETTRQILLAPQYFFSSLGKDVPFVYPFAYYLLVSVIGILAETLWQTVVGNPILPEAFSGAVESPGELAAILLFSPVIMTLYLYVLGGVLHLVLVLTGVTRGSANTTLRVVCYSGAADLLSLVPVVGTLLGGLVRLWLIAVGLKAAYGTGYGRILPALGVLLLVLFIFVLVVMRDAGVV</sequence>
<accession>A0A7J0BU25</accession>
<dbReference type="Pfam" id="PF04893">
    <property type="entry name" value="Yip1"/>
    <property type="match status" value="1"/>
</dbReference>
<keyword evidence="4 6" id="KW-0472">Membrane</keyword>
<evidence type="ECO:0000256" key="2">
    <source>
        <dbReference type="ARBA" id="ARBA00022692"/>
    </source>
</evidence>
<dbReference type="InterPro" id="IPR011723">
    <property type="entry name" value="Znf/thioredoxin_put"/>
</dbReference>
<evidence type="ECO:0000259" key="8">
    <source>
        <dbReference type="Pfam" id="PF13717"/>
    </source>
</evidence>
<evidence type="ECO:0000259" key="7">
    <source>
        <dbReference type="Pfam" id="PF04893"/>
    </source>
</evidence>
<feature type="region of interest" description="Disordered" evidence="5">
    <location>
        <begin position="38"/>
        <end position="165"/>
    </location>
</feature>
<proteinExistence type="predicted"/>
<feature type="domain" description="Yip1" evidence="7">
    <location>
        <begin position="187"/>
        <end position="354"/>
    </location>
</feature>
<dbReference type="GO" id="GO:0016020">
    <property type="term" value="C:membrane"/>
    <property type="evidence" value="ECO:0007669"/>
    <property type="project" value="UniProtKB-SubCell"/>
</dbReference>
<evidence type="ECO:0000256" key="5">
    <source>
        <dbReference type="SAM" id="MobiDB-lite"/>
    </source>
</evidence>
<evidence type="ECO:0000313" key="9">
    <source>
        <dbReference type="EMBL" id="GFM37168.1"/>
    </source>
</evidence>
<feature type="domain" description="Zinc finger/thioredoxin putative" evidence="8">
    <location>
        <begin position="1"/>
        <end position="36"/>
    </location>
</feature>
<gene>
    <name evidence="9" type="ORF">DSM19430T_18520</name>
</gene>
<keyword evidence="3 6" id="KW-1133">Transmembrane helix</keyword>
<dbReference type="InterPro" id="IPR006977">
    <property type="entry name" value="Yip1_dom"/>
</dbReference>
<keyword evidence="2 6" id="KW-0812">Transmembrane</keyword>
<comment type="caution">
    <text evidence="9">The sequence shown here is derived from an EMBL/GenBank/DDBJ whole genome shotgun (WGS) entry which is preliminary data.</text>
</comment>
<organism evidence="9 10">
    <name type="scientific">Desulfovibrio psychrotolerans</name>
    <dbReference type="NCBI Taxonomy" id="415242"/>
    <lineage>
        <taxon>Bacteria</taxon>
        <taxon>Pseudomonadati</taxon>
        <taxon>Thermodesulfobacteriota</taxon>
        <taxon>Desulfovibrionia</taxon>
        <taxon>Desulfovibrionales</taxon>
        <taxon>Desulfovibrionaceae</taxon>
        <taxon>Desulfovibrio</taxon>
    </lineage>
</organism>
<evidence type="ECO:0000256" key="6">
    <source>
        <dbReference type="SAM" id="Phobius"/>
    </source>
</evidence>
<dbReference type="Proteomes" id="UP000503820">
    <property type="component" value="Unassembled WGS sequence"/>
</dbReference>
<feature type="transmembrane region" description="Helical" evidence="6">
    <location>
        <begin position="249"/>
        <end position="279"/>
    </location>
</feature>
<reference evidence="9 10" key="1">
    <citation type="submission" date="2020-05" db="EMBL/GenBank/DDBJ databases">
        <title>Draft genome sequence of Desulfovibrio psychrotolerans JS1T.</title>
        <authorList>
            <person name="Ueno A."/>
            <person name="Tamazawa S."/>
            <person name="Tamamura S."/>
            <person name="Murakami T."/>
            <person name="Kiyama T."/>
            <person name="Inomata H."/>
            <person name="Amano Y."/>
            <person name="Miyakawa K."/>
            <person name="Tamaki H."/>
            <person name="Naganuma T."/>
            <person name="Kaneko K."/>
        </authorList>
    </citation>
    <scope>NUCLEOTIDE SEQUENCE [LARGE SCALE GENOMIC DNA]</scope>
    <source>
        <strain evidence="9 10">JS1</strain>
    </source>
</reference>
<feature type="transmembrane region" description="Helical" evidence="6">
    <location>
        <begin position="291"/>
        <end position="315"/>
    </location>
</feature>
<dbReference type="AlphaFoldDB" id="A0A7J0BU25"/>
<protein>
    <recommendedName>
        <fullName evidence="11">Yip1 domain-containing protein</fullName>
    </recommendedName>
</protein>
<evidence type="ECO:0000256" key="3">
    <source>
        <dbReference type="ARBA" id="ARBA00022989"/>
    </source>
</evidence>
<evidence type="ECO:0008006" key="11">
    <source>
        <dbReference type="Google" id="ProtNLM"/>
    </source>
</evidence>
<feature type="compositionally biased region" description="Basic and acidic residues" evidence="5">
    <location>
        <begin position="119"/>
        <end position="158"/>
    </location>
</feature>
<evidence type="ECO:0000256" key="4">
    <source>
        <dbReference type="ARBA" id="ARBA00023136"/>
    </source>
</evidence>
<dbReference type="EMBL" id="BLVP01000008">
    <property type="protein sequence ID" value="GFM37168.1"/>
    <property type="molecule type" value="Genomic_DNA"/>
</dbReference>
<keyword evidence="10" id="KW-1185">Reference proteome</keyword>
<feature type="compositionally biased region" description="Polar residues" evidence="5">
    <location>
        <begin position="71"/>
        <end position="99"/>
    </location>
</feature>
<feature type="transmembrane region" description="Helical" evidence="6">
    <location>
        <begin position="209"/>
        <end position="229"/>
    </location>
</feature>
<comment type="subcellular location">
    <subcellularLocation>
        <location evidence="1">Membrane</location>
        <topology evidence="1">Multi-pass membrane protein</topology>
    </subcellularLocation>
</comment>
<feature type="transmembrane region" description="Helical" evidence="6">
    <location>
        <begin position="335"/>
        <end position="354"/>
    </location>
</feature>
<dbReference type="Pfam" id="PF13717">
    <property type="entry name" value="Zn_ribbon_4"/>
    <property type="match status" value="1"/>
</dbReference>
<evidence type="ECO:0000313" key="10">
    <source>
        <dbReference type="Proteomes" id="UP000503820"/>
    </source>
</evidence>
<feature type="compositionally biased region" description="Basic and acidic residues" evidence="5">
    <location>
        <begin position="38"/>
        <end position="58"/>
    </location>
</feature>
<name>A0A7J0BU25_9BACT</name>
<dbReference type="RefSeq" id="WP_174409801.1">
    <property type="nucleotide sequence ID" value="NZ_BLVP01000008.1"/>
</dbReference>
<evidence type="ECO:0000256" key="1">
    <source>
        <dbReference type="ARBA" id="ARBA00004141"/>
    </source>
</evidence>